<dbReference type="Proteomes" id="UP000033074">
    <property type="component" value="Unassembled WGS sequence"/>
</dbReference>
<name>I4M7X0_9BIFI</name>
<sequence length="66" mass="7092">MLTIAAAAGPYANPATRHTIPEGSYFKYDKSGISGNSMKLTAIESATNSAYFAIFSLDQLVFEELV</sequence>
<comment type="caution">
    <text evidence="1">The sequence shown here is derived from an EMBL/GenBank/DDBJ whole genome shotgun (WGS) entry which is preliminary data.</text>
</comment>
<gene>
    <name evidence="1" type="ORF">CGSMWGv00703Dmash_04564</name>
</gene>
<dbReference type="AlphaFoldDB" id="I4M7X0"/>
<protein>
    <submittedName>
        <fullName evidence="1">Uncharacterized protein</fullName>
    </submittedName>
</protein>
<proteinExistence type="predicted"/>
<evidence type="ECO:0000313" key="2">
    <source>
        <dbReference type="Proteomes" id="UP000033074"/>
    </source>
</evidence>
<dbReference type="EMBL" id="ADEV01000009">
    <property type="protein sequence ID" value="EIK85310.1"/>
    <property type="molecule type" value="Genomic_DNA"/>
</dbReference>
<reference evidence="1 2" key="1">
    <citation type="journal article" date="2012" name="J. Bacteriol.">
        <title>Comparative Genomic Analyses of 17 Clinical Isolates of Gardnerella vaginalis Provide Evidence of Multiple Genetically Isolated Clades Consistent with Subspeciation into Genovars.</title>
        <authorList>
            <person name="Ahmed A."/>
            <person name="Earl J."/>
            <person name="Retchless A."/>
            <person name="Hillier S."/>
            <person name="Rabe L."/>
            <person name="Cherpes T."/>
            <person name="Powell E."/>
            <person name="Janto B."/>
            <person name="Eutsey R."/>
            <person name="Hiller N.L."/>
            <person name="Boissy R."/>
            <person name="Dahlgreen M."/>
            <person name="Hall B."/>
            <person name="Costerton J."/>
            <person name="Post J.C."/>
            <person name="Hu F."/>
            <person name="Ehrlich G."/>
        </authorList>
    </citation>
    <scope>NUCLEOTIDE SEQUENCE [LARGE SCALE GENOMIC DNA]</scope>
    <source>
        <strain evidence="1 2">00703Dmash</strain>
    </source>
</reference>
<evidence type="ECO:0000313" key="1">
    <source>
        <dbReference type="EMBL" id="EIK85310.1"/>
    </source>
</evidence>
<organism evidence="1 2">
    <name type="scientific">Gardnerella greenwoodii 00703Dmash</name>
    <dbReference type="NCBI Taxonomy" id="698960"/>
    <lineage>
        <taxon>Bacteria</taxon>
        <taxon>Bacillati</taxon>
        <taxon>Actinomycetota</taxon>
        <taxon>Actinomycetes</taxon>
        <taxon>Bifidobacteriales</taxon>
        <taxon>Bifidobacteriaceae</taxon>
        <taxon>Gardnerella</taxon>
        <taxon>Gardnerella greenwoodii</taxon>
    </lineage>
</organism>
<accession>I4M7X0</accession>